<sequence length="196" mass="21526">MAKHLDRNSLPVDKILQIGAEFSAQLQKTIDCDTCVATKLVPSSLSHIMFRLICFYEATYVDAVDHLSSDVSSTFSSNGSKSLSTTPPSSYGGAYASTPPVIQRRPGCKSVAREMKLGEMPIDGLEGRLLVTVVLVDACLNLNEKIQRWKTVMEESLEVEDQQYLGHRNAVIDRCLDRLAKLIGLLLFDGLSTDSS</sequence>
<keyword evidence="3" id="KW-1185">Reference proteome</keyword>
<dbReference type="AlphaFoldDB" id="A0A9P6GBX6"/>
<reference evidence="2" key="1">
    <citation type="journal article" date="2020" name="Mol. Plant Microbe Interact.">
        <title>Genome Sequence of the Biocontrol Agent Coniothyrium minitans strain Conio (IMI 134523).</title>
        <authorList>
            <person name="Patel D."/>
            <person name="Shittu T.A."/>
            <person name="Baroncelli R."/>
            <person name="Muthumeenakshi S."/>
            <person name="Osborne T.H."/>
            <person name="Janganan T.K."/>
            <person name="Sreenivasaprasad S."/>
        </authorList>
    </citation>
    <scope>NUCLEOTIDE SEQUENCE</scope>
    <source>
        <strain evidence="2">Conio</strain>
    </source>
</reference>
<evidence type="ECO:0000313" key="3">
    <source>
        <dbReference type="Proteomes" id="UP000756921"/>
    </source>
</evidence>
<proteinExistence type="predicted"/>
<accession>A0A9P6GBX6</accession>
<comment type="caution">
    <text evidence="2">The sequence shown here is derived from an EMBL/GenBank/DDBJ whole genome shotgun (WGS) entry which is preliminary data.</text>
</comment>
<gene>
    <name evidence="2" type="ORF">PMIN01_09689</name>
</gene>
<name>A0A9P6GBX6_9PLEO</name>
<feature type="region of interest" description="Disordered" evidence="1">
    <location>
        <begin position="74"/>
        <end position="98"/>
    </location>
</feature>
<evidence type="ECO:0000256" key="1">
    <source>
        <dbReference type="SAM" id="MobiDB-lite"/>
    </source>
</evidence>
<feature type="compositionally biased region" description="Polar residues" evidence="1">
    <location>
        <begin position="74"/>
        <end position="89"/>
    </location>
</feature>
<protein>
    <submittedName>
        <fullName evidence="2">Uncharacterized protein</fullName>
    </submittedName>
</protein>
<dbReference type="EMBL" id="WJXW01000010">
    <property type="protein sequence ID" value="KAF9732831.1"/>
    <property type="molecule type" value="Genomic_DNA"/>
</dbReference>
<evidence type="ECO:0000313" key="2">
    <source>
        <dbReference type="EMBL" id="KAF9732831.1"/>
    </source>
</evidence>
<dbReference type="Proteomes" id="UP000756921">
    <property type="component" value="Unassembled WGS sequence"/>
</dbReference>
<organism evidence="2 3">
    <name type="scientific">Paraphaeosphaeria minitans</name>
    <dbReference type="NCBI Taxonomy" id="565426"/>
    <lineage>
        <taxon>Eukaryota</taxon>
        <taxon>Fungi</taxon>
        <taxon>Dikarya</taxon>
        <taxon>Ascomycota</taxon>
        <taxon>Pezizomycotina</taxon>
        <taxon>Dothideomycetes</taxon>
        <taxon>Pleosporomycetidae</taxon>
        <taxon>Pleosporales</taxon>
        <taxon>Massarineae</taxon>
        <taxon>Didymosphaeriaceae</taxon>
        <taxon>Paraphaeosphaeria</taxon>
    </lineage>
</organism>
<dbReference type="OrthoDB" id="5149446at2759"/>